<proteinExistence type="predicted"/>
<dbReference type="Proteomes" id="UP000606786">
    <property type="component" value="Unassembled WGS sequence"/>
</dbReference>
<sequence>MKMQTINWQNGTFMPTPRKRLTQALLPAPLLYEYKLKRNAAGSRHSGNCRINIVN</sequence>
<reference evidence="1" key="1">
    <citation type="submission" date="2020-11" db="EMBL/GenBank/DDBJ databases">
        <authorList>
            <person name="Whitehead M."/>
        </authorList>
    </citation>
    <scope>NUCLEOTIDE SEQUENCE</scope>
    <source>
        <strain evidence="1">EGII</strain>
    </source>
</reference>
<organism evidence="1 2">
    <name type="scientific">Ceratitis capitata</name>
    <name type="common">Mediterranean fruit fly</name>
    <name type="synonym">Tephritis capitata</name>
    <dbReference type="NCBI Taxonomy" id="7213"/>
    <lineage>
        <taxon>Eukaryota</taxon>
        <taxon>Metazoa</taxon>
        <taxon>Ecdysozoa</taxon>
        <taxon>Arthropoda</taxon>
        <taxon>Hexapoda</taxon>
        <taxon>Insecta</taxon>
        <taxon>Pterygota</taxon>
        <taxon>Neoptera</taxon>
        <taxon>Endopterygota</taxon>
        <taxon>Diptera</taxon>
        <taxon>Brachycera</taxon>
        <taxon>Muscomorpha</taxon>
        <taxon>Tephritoidea</taxon>
        <taxon>Tephritidae</taxon>
        <taxon>Ceratitis</taxon>
        <taxon>Ceratitis</taxon>
    </lineage>
</organism>
<accession>A0A811TZ19</accession>
<evidence type="ECO:0000313" key="1">
    <source>
        <dbReference type="EMBL" id="CAD6991501.1"/>
    </source>
</evidence>
<gene>
    <name evidence="1" type="ORF">CCAP1982_LOCUS425</name>
</gene>
<dbReference type="EMBL" id="CAJHJT010000001">
    <property type="protein sequence ID" value="CAD6991501.1"/>
    <property type="molecule type" value="Genomic_DNA"/>
</dbReference>
<keyword evidence="2" id="KW-1185">Reference proteome</keyword>
<comment type="caution">
    <text evidence="1">The sequence shown here is derived from an EMBL/GenBank/DDBJ whole genome shotgun (WGS) entry which is preliminary data.</text>
</comment>
<protein>
    <submittedName>
        <fullName evidence="1">(Mediterranean fruit fly) hypothetical protein</fullName>
    </submittedName>
</protein>
<dbReference type="AlphaFoldDB" id="A0A811TZ19"/>
<name>A0A811TZ19_CERCA</name>
<feature type="non-terminal residue" evidence="1">
    <location>
        <position position="55"/>
    </location>
</feature>
<evidence type="ECO:0000313" key="2">
    <source>
        <dbReference type="Proteomes" id="UP000606786"/>
    </source>
</evidence>